<evidence type="ECO:0000256" key="1">
    <source>
        <dbReference type="ARBA" id="ARBA00023015"/>
    </source>
</evidence>
<keyword evidence="3" id="KW-0804">Transcription</keyword>
<evidence type="ECO:0000256" key="4">
    <source>
        <dbReference type="PROSITE-ProRule" id="PRU00335"/>
    </source>
</evidence>
<dbReference type="InterPro" id="IPR009057">
    <property type="entry name" value="Homeodomain-like_sf"/>
</dbReference>
<keyword evidence="1" id="KW-0805">Transcription regulation</keyword>
<dbReference type="AlphaFoldDB" id="A0A810LDR1"/>
<sequence length="190" mass="20550">MEAMRRNLTRTDWADAALTALADGGLAAVAVEPIAARLGTTKGSFYWHFANRDALIDAALAHWADQHTEAVIRELEPIADPQRRLDALLAATIGRTTANRAELALLAHADHPAVAPVLAAVTARRVDFIAAAYRQAGCPEQEARFRAVLGYTAYIGLLQAQRATAGALLPDADRPGYLSFLHQVLHREQP</sequence>
<dbReference type="Pfam" id="PF00440">
    <property type="entry name" value="TetR_N"/>
    <property type="match status" value="1"/>
</dbReference>
<organism evidence="6 7">
    <name type="scientific">Actinocatenispora sera</name>
    <dbReference type="NCBI Taxonomy" id="390989"/>
    <lineage>
        <taxon>Bacteria</taxon>
        <taxon>Bacillati</taxon>
        <taxon>Actinomycetota</taxon>
        <taxon>Actinomycetes</taxon>
        <taxon>Micromonosporales</taxon>
        <taxon>Micromonosporaceae</taxon>
        <taxon>Actinocatenispora</taxon>
    </lineage>
</organism>
<keyword evidence="7" id="KW-1185">Reference proteome</keyword>
<proteinExistence type="predicted"/>
<feature type="domain" description="HTH tetR-type" evidence="5">
    <location>
        <begin position="7"/>
        <end position="67"/>
    </location>
</feature>
<dbReference type="InterPro" id="IPR001647">
    <property type="entry name" value="HTH_TetR"/>
</dbReference>
<dbReference type="Proteomes" id="UP000680750">
    <property type="component" value="Chromosome"/>
</dbReference>
<evidence type="ECO:0000313" key="6">
    <source>
        <dbReference type="EMBL" id="BCJ32351.1"/>
    </source>
</evidence>
<dbReference type="InterPro" id="IPR050109">
    <property type="entry name" value="HTH-type_TetR-like_transc_reg"/>
</dbReference>
<evidence type="ECO:0000259" key="5">
    <source>
        <dbReference type="PROSITE" id="PS50977"/>
    </source>
</evidence>
<reference evidence="6" key="1">
    <citation type="submission" date="2020-08" db="EMBL/GenBank/DDBJ databases">
        <title>Whole genome shotgun sequence of Actinocatenispora sera NBRC 101916.</title>
        <authorList>
            <person name="Komaki H."/>
            <person name="Tamura T."/>
        </authorList>
    </citation>
    <scope>NUCLEOTIDE SEQUENCE</scope>
    <source>
        <strain evidence="6">NBRC 101916</strain>
    </source>
</reference>
<dbReference type="Gene3D" id="1.10.357.10">
    <property type="entry name" value="Tetracycline Repressor, domain 2"/>
    <property type="match status" value="1"/>
</dbReference>
<dbReference type="PANTHER" id="PTHR30055">
    <property type="entry name" value="HTH-TYPE TRANSCRIPTIONAL REGULATOR RUTR"/>
    <property type="match status" value="1"/>
</dbReference>
<dbReference type="PRINTS" id="PR00455">
    <property type="entry name" value="HTHTETR"/>
</dbReference>
<accession>A0A810LDR1</accession>
<feature type="DNA-binding region" description="H-T-H motif" evidence="4">
    <location>
        <begin position="30"/>
        <end position="49"/>
    </location>
</feature>
<dbReference type="PANTHER" id="PTHR30055:SF234">
    <property type="entry name" value="HTH-TYPE TRANSCRIPTIONAL REGULATOR BETI"/>
    <property type="match status" value="1"/>
</dbReference>
<dbReference type="EMBL" id="AP023354">
    <property type="protein sequence ID" value="BCJ32351.1"/>
    <property type="molecule type" value="Genomic_DNA"/>
</dbReference>
<protein>
    <recommendedName>
        <fullName evidence="5">HTH tetR-type domain-containing protein</fullName>
    </recommendedName>
</protein>
<dbReference type="GO" id="GO:0000976">
    <property type="term" value="F:transcription cis-regulatory region binding"/>
    <property type="evidence" value="ECO:0007669"/>
    <property type="project" value="TreeGrafter"/>
</dbReference>
<dbReference type="PROSITE" id="PS50977">
    <property type="entry name" value="HTH_TETR_2"/>
    <property type="match status" value="1"/>
</dbReference>
<evidence type="ECO:0000256" key="2">
    <source>
        <dbReference type="ARBA" id="ARBA00023125"/>
    </source>
</evidence>
<evidence type="ECO:0000256" key="3">
    <source>
        <dbReference type="ARBA" id="ARBA00023163"/>
    </source>
</evidence>
<name>A0A810LDR1_9ACTN</name>
<dbReference type="KEGG" id="aser:Asera_64590"/>
<keyword evidence="2 4" id="KW-0238">DNA-binding</keyword>
<gene>
    <name evidence="6" type="ORF">Asera_64590</name>
</gene>
<evidence type="ECO:0000313" key="7">
    <source>
        <dbReference type="Proteomes" id="UP000680750"/>
    </source>
</evidence>
<dbReference type="GO" id="GO:0003700">
    <property type="term" value="F:DNA-binding transcription factor activity"/>
    <property type="evidence" value="ECO:0007669"/>
    <property type="project" value="TreeGrafter"/>
</dbReference>
<dbReference type="SUPFAM" id="SSF46689">
    <property type="entry name" value="Homeodomain-like"/>
    <property type="match status" value="1"/>
</dbReference>